<comment type="caution">
    <text evidence="2">The sequence shown here is derived from an EMBL/GenBank/DDBJ whole genome shotgun (WGS) entry which is preliminary data.</text>
</comment>
<dbReference type="Proteomes" id="UP000574390">
    <property type="component" value="Unassembled WGS sequence"/>
</dbReference>
<evidence type="ECO:0000313" key="3">
    <source>
        <dbReference type="Proteomes" id="UP000574390"/>
    </source>
</evidence>
<dbReference type="Pfam" id="PF04898">
    <property type="entry name" value="Glu_syn_central"/>
    <property type="match status" value="1"/>
</dbReference>
<dbReference type="Gene3D" id="3.20.20.70">
    <property type="entry name" value="Aldolase class I"/>
    <property type="match status" value="1"/>
</dbReference>
<dbReference type="InterPro" id="IPR051394">
    <property type="entry name" value="Glutamate_Synthase"/>
</dbReference>
<dbReference type="SUPFAM" id="SSF51395">
    <property type="entry name" value="FMN-linked oxidoreductases"/>
    <property type="match status" value="1"/>
</dbReference>
<organism evidence="2 3">
    <name type="scientific">Perkinsus olseni</name>
    <name type="common">Perkinsus atlanticus</name>
    <dbReference type="NCBI Taxonomy" id="32597"/>
    <lineage>
        <taxon>Eukaryota</taxon>
        <taxon>Sar</taxon>
        <taxon>Alveolata</taxon>
        <taxon>Perkinsozoa</taxon>
        <taxon>Perkinsea</taxon>
        <taxon>Perkinsida</taxon>
        <taxon>Perkinsidae</taxon>
        <taxon>Perkinsus</taxon>
    </lineage>
</organism>
<name>A0A7J6SF90_PEROL</name>
<dbReference type="GO" id="GO:0015930">
    <property type="term" value="F:glutamate synthase activity"/>
    <property type="evidence" value="ECO:0007669"/>
    <property type="project" value="InterPro"/>
</dbReference>
<proteinExistence type="predicted"/>
<feature type="non-terminal residue" evidence="2">
    <location>
        <position position="186"/>
    </location>
</feature>
<evidence type="ECO:0000259" key="1">
    <source>
        <dbReference type="Pfam" id="PF04898"/>
    </source>
</evidence>
<accession>A0A7J6SF90</accession>
<feature type="domain" description="Glutamate synthase central-N" evidence="1">
    <location>
        <begin position="2"/>
        <end position="125"/>
    </location>
</feature>
<dbReference type="EMBL" id="JABANM010015177">
    <property type="protein sequence ID" value="KAF4731477.1"/>
    <property type="molecule type" value="Genomic_DNA"/>
</dbReference>
<dbReference type="AlphaFoldDB" id="A0A7J6SF90"/>
<dbReference type="PANTHER" id="PTHR43100:SF1">
    <property type="entry name" value="GLUTAMATE SYNTHASE [NADPH] SMALL CHAIN"/>
    <property type="match status" value="1"/>
</dbReference>
<gene>
    <name evidence="2" type="ORF">FOZ62_008738</name>
</gene>
<sequence>PSRVPVDALLAVGAVHHHLIKCRLRSQTAIIAEVGSVSSIHQMCCLLAFGADAIYPYLAYAALTRVRPTSTGAGKDSTLSELSLNKMVKNYRAATHAGILKVMSKMGISCLSSYKGAQLFQCIGLAADVKNLCFDACMSSLGGVGFRALQEDALRLHTNAYPSRPLPPLVDAETSRHVLPEMGMYH</sequence>
<feature type="non-terminal residue" evidence="2">
    <location>
        <position position="1"/>
    </location>
</feature>
<dbReference type="InterPro" id="IPR006982">
    <property type="entry name" value="Glu_synth_centr_N"/>
</dbReference>
<protein>
    <recommendedName>
        <fullName evidence="1">Glutamate synthase central-N domain-containing protein</fullName>
    </recommendedName>
</protein>
<evidence type="ECO:0000313" key="2">
    <source>
        <dbReference type="EMBL" id="KAF4731477.1"/>
    </source>
</evidence>
<dbReference type="InterPro" id="IPR013785">
    <property type="entry name" value="Aldolase_TIM"/>
</dbReference>
<reference evidence="2 3" key="1">
    <citation type="submission" date="2020-04" db="EMBL/GenBank/DDBJ databases">
        <title>Perkinsus olseni comparative genomics.</title>
        <authorList>
            <person name="Bogema D.R."/>
        </authorList>
    </citation>
    <scope>NUCLEOTIDE SEQUENCE [LARGE SCALE GENOMIC DNA]</scope>
    <source>
        <strain evidence="2">ATCC PRA-205</strain>
    </source>
</reference>
<dbReference type="PANTHER" id="PTHR43100">
    <property type="entry name" value="GLUTAMATE SYNTHASE [NADPH] SMALL CHAIN"/>
    <property type="match status" value="1"/>
</dbReference>